<dbReference type="Proteomes" id="UP000289555">
    <property type="component" value="Chromosome"/>
</dbReference>
<organism evidence="1 2">
    <name type="scientific">Vreelandella olivaria</name>
    <dbReference type="NCBI Taxonomy" id="390919"/>
    <lineage>
        <taxon>Bacteria</taxon>
        <taxon>Pseudomonadati</taxon>
        <taxon>Pseudomonadota</taxon>
        <taxon>Gammaproteobacteria</taxon>
        <taxon>Oceanospirillales</taxon>
        <taxon>Halomonadaceae</taxon>
        <taxon>Vreelandella</taxon>
    </lineage>
</organism>
<sequence length="65" mass="6968">MGGVARIDFAFWQRVGIVRIAAIPVPHQLAGMHIKGTDNAGRFVGGAVIGDVAAQNDQILSDRRR</sequence>
<gene>
    <name evidence="1" type="ORF">HORIV_13810</name>
</gene>
<evidence type="ECO:0000313" key="1">
    <source>
        <dbReference type="EMBL" id="BBI48960.1"/>
    </source>
</evidence>
<name>A0ABN5WR16_9GAMM</name>
<evidence type="ECO:0000313" key="2">
    <source>
        <dbReference type="Proteomes" id="UP000289555"/>
    </source>
</evidence>
<protein>
    <submittedName>
        <fullName evidence="1">Uncharacterized protein</fullName>
    </submittedName>
</protein>
<reference evidence="2" key="1">
    <citation type="journal article" date="2019" name="Microbiol. Resour. Announc.">
        <title>Complete Genome Sequence of Halomonas olivaria, a Moderately Halophilic Bacterium Isolated from Olive Processing Effluents, Obtained by Nanopore Sequencing.</title>
        <authorList>
            <person name="Nagata S."/>
            <person name="Ii K.M."/>
            <person name="Tsukimi T."/>
            <person name="Miura M.C."/>
            <person name="Galipon J."/>
            <person name="Arakawa K."/>
        </authorList>
    </citation>
    <scope>NUCLEOTIDE SEQUENCE [LARGE SCALE GENOMIC DNA]</scope>
    <source>
        <strain evidence="2">TYRC17</strain>
    </source>
</reference>
<dbReference type="EMBL" id="AP019416">
    <property type="protein sequence ID" value="BBI48960.1"/>
    <property type="molecule type" value="Genomic_DNA"/>
</dbReference>
<keyword evidence="2" id="KW-1185">Reference proteome</keyword>
<proteinExistence type="predicted"/>
<accession>A0ABN5WR16</accession>